<dbReference type="InterPro" id="IPR008030">
    <property type="entry name" value="NmrA-like"/>
</dbReference>
<dbReference type="PANTHER" id="PTHR47706:SF1">
    <property type="entry name" value="CIPA-LIKE, PUTATIVE (AFU_ORTHOLOGUE AFUA_1G12460)-RELATED"/>
    <property type="match status" value="1"/>
</dbReference>
<dbReference type="KEGG" id="cep:Cri9333_0734"/>
<reference evidence="4 5" key="1">
    <citation type="submission" date="2012-06" db="EMBL/GenBank/DDBJ databases">
        <title>Finished chromosome of genome of Crinalium epipsammum PCC 9333.</title>
        <authorList>
            <consortium name="US DOE Joint Genome Institute"/>
            <person name="Gugger M."/>
            <person name="Coursin T."/>
            <person name="Rippka R."/>
            <person name="Tandeau De Marsac N."/>
            <person name="Huntemann M."/>
            <person name="Wei C.-L."/>
            <person name="Han J."/>
            <person name="Detter J.C."/>
            <person name="Han C."/>
            <person name="Tapia R."/>
            <person name="Davenport K."/>
            <person name="Daligault H."/>
            <person name="Erkkila T."/>
            <person name="Gu W."/>
            <person name="Munk A.C.C."/>
            <person name="Teshima H."/>
            <person name="Xu Y."/>
            <person name="Chain P."/>
            <person name="Chen A."/>
            <person name="Krypides N."/>
            <person name="Mavromatis K."/>
            <person name="Markowitz V."/>
            <person name="Szeto E."/>
            <person name="Ivanova N."/>
            <person name="Mikhailova N."/>
            <person name="Ovchinnikova G."/>
            <person name="Pagani I."/>
            <person name="Pati A."/>
            <person name="Goodwin L."/>
            <person name="Peters L."/>
            <person name="Pitluck S."/>
            <person name="Woyke T."/>
            <person name="Kerfeld C."/>
        </authorList>
    </citation>
    <scope>NUCLEOTIDE SEQUENCE [LARGE SCALE GENOMIC DNA]</scope>
    <source>
        <strain evidence="4 5">PCC 9333</strain>
    </source>
</reference>
<dbReference type="GO" id="GO:0016491">
    <property type="term" value="F:oxidoreductase activity"/>
    <property type="evidence" value="ECO:0007669"/>
    <property type="project" value="UniProtKB-KW"/>
</dbReference>
<name>K9VWX1_9CYAN</name>
<feature type="domain" description="NmrA-like" evidence="3">
    <location>
        <begin position="2"/>
        <end position="226"/>
    </location>
</feature>
<evidence type="ECO:0000256" key="1">
    <source>
        <dbReference type="ARBA" id="ARBA00022857"/>
    </source>
</evidence>
<dbReference type="eggNOG" id="COG0702">
    <property type="taxonomic scope" value="Bacteria"/>
</dbReference>
<dbReference type="Proteomes" id="UP000010472">
    <property type="component" value="Chromosome"/>
</dbReference>
<dbReference type="InterPro" id="IPR036291">
    <property type="entry name" value="NAD(P)-bd_dom_sf"/>
</dbReference>
<proteinExistence type="predicted"/>
<evidence type="ECO:0000259" key="3">
    <source>
        <dbReference type="Pfam" id="PF05368"/>
    </source>
</evidence>
<organism evidence="4 5">
    <name type="scientific">Crinalium epipsammum PCC 9333</name>
    <dbReference type="NCBI Taxonomy" id="1173022"/>
    <lineage>
        <taxon>Bacteria</taxon>
        <taxon>Bacillati</taxon>
        <taxon>Cyanobacteriota</taxon>
        <taxon>Cyanophyceae</taxon>
        <taxon>Gomontiellales</taxon>
        <taxon>Gomontiellaceae</taxon>
        <taxon>Crinalium</taxon>
    </lineage>
</organism>
<evidence type="ECO:0000313" key="5">
    <source>
        <dbReference type="Proteomes" id="UP000010472"/>
    </source>
</evidence>
<dbReference type="PANTHER" id="PTHR47706">
    <property type="entry name" value="NMRA-LIKE FAMILY PROTEIN"/>
    <property type="match status" value="1"/>
</dbReference>
<dbReference type="OrthoDB" id="319724at2"/>
<evidence type="ECO:0000256" key="2">
    <source>
        <dbReference type="ARBA" id="ARBA00023002"/>
    </source>
</evidence>
<dbReference type="InterPro" id="IPR051609">
    <property type="entry name" value="NmrA/Isoflavone_reductase-like"/>
</dbReference>
<dbReference type="EMBL" id="CP003620">
    <property type="protein sequence ID" value="AFZ11660.1"/>
    <property type="molecule type" value="Genomic_DNA"/>
</dbReference>
<keyword evidence="2" id="KW-0560">Oxidoreductase</keyword>
<dbReference type="Gene3D" id="3.40.50.720">
    <property type="entry name" value="NAD(P)-binding Rossmann-like Domain"/>
    <property type="match status" value="1"/>
</dbReference>
<dbReference type="STRING" id="1173022.Cri9333_0734"/>
<dbReference type="Pfam" id="PF05368">
    <property type="entry name" value="NmrA"/>
    <property type="match status" value="1"/>
</dbReference>
<dbReference type="Gene3D" id="3.90.25.10">
    <property type="entry name" value="UDP-galactose 4-epimerase, domain 1"/>
    <property type="match status" value="1"/>
</dbReference>
<dbReference type="AlphaFoldDB" id="K9VWX1"/>
<dbReference type="HOGENOM" id="CLU_079104_1_0_3"/>
<sequence>MGKTILIAGATGNLGGKIVDALLTHDANVRAIVRAETEPEKVSALRDKGVQVFQLDMFDKNKVAEVCAGAYCVVSALSGLRETVIDAQKALLDGAIEAHVPRFIPSVFSLDFTHLVSGTNRNLDWRREFEIYVDQAPIAATSIFNGAFMDLLTTDMPLILFRFRRILYWENLNVKMDLTTSDDVAQYAARVAIDADTPRHLRIAGDTVSAFDLKKIVSKATGKQFGLFCAGSIPLLEVIIQITRFFSPAENTLYPAWQGMQYMRDMMQGRAVVKAHDNHRYSDIGWTSVERFLARQNAKS</sequence>
<dbReference type="SUPFAM" id="SSF51735">
    <property type="entry name" value="NAD(P)-binding Rossmann-fold domains"/>
    <property type="match status" value="1"/>
</dbReference>
<evidence type="ECO:0000313" key="4">
    <source>
        <dbReference type="EMBL" id="AFZ11660.1"/>
    </source>
</evidence>
<keyword evidence="5" id="KW-1185">Reference proteome</keyword>
<keyword evidence="1" id="KW-0521">NADP</keyword>
<dbReference type="PATRIC" id="fig|1173022.3.peg.801"/>
<gene>
    <name evidence="4" type="ORF">Cri9333_0734</name>
</gene>
<accession>K9VWX1</accession>
<protein>
    <submittedName>
        <fullName evidence="4">NmrA family protein</fullName>
    </submittedName>
</protein>